<keyword evidence="1" id="KW-0812">Transmembrane</keyword>
<accession>A0AA42CP34</accession>
<keyword evidence="1" id="KW-1133">Transmembrane helix</keyword>
<evidence type="ECO:0008006" key="4">
    <source>
        <dbReference type="Google" id="ProtNLM"/>
    </source>
</evidence>
<gene>
    <name evidence="2" type="ORF">NEE01_00650</name>
</gene>
<feature type="transmembrane region" description="Helical" evidence="1">
    <location>
        <begin position="61"/>
        <end position="81"/>
    </location>
</feature>
<evidence type="ECO:0000256" key="1">
    <source>
        <dbReference type="SAM" id="Phobius"/>
    </source>
</evidence>
<dbReference type="Proteomes" id="UP001165565">
    <property type="component" value="Unassembled WGS sequence"/>
</dbReference>
<feature type="transmembrane region" description="Helical" evidence="1">
    <location>
        <begin position="101"/>
        <end position="121"/>
    </location>
</feature>
<dbReference type="RefSeq" id="WP_179514417.1">
    <property type="nucleotide sequence ID" value="NZ_JANFAV010000001.1"/>
</dbReference>
<dbReference type="EMBL" id="JANFAV010000001">
    <property type="protein sequence ID" value="MCW6533282.1"/>
    <property type="molecule type" value="Genomic_DNA"/>
</dbReference>
<proteinExistence type="predicted"/>
<dbReference type="AlphaFoldDB" id="A0AA42CP34"/>
<name>A0AA42CP34_9SPHN</name>
<feature type="transmembrane region" description="Helical" evidence="1">
    <location>
        <begin position="267"/>
        <end position="293"/>
    </location>
</feature>
<organism evidence="2 3">
    <name type="scientific">Sphingomonas lycopersici</name>
    <dbReference type="NCBI Taxonomy" id="2951807"/>
    <lineage>
        <taxon>Bacteria</taxon>
        <taxon>Pseudomonadati</taxon>
        <taxon>Pseudomonadota</taxon>
        <taxon>Alphaproteobacteria</taxon>
        <taxon>Sphingomonadales</taxon>
        <taxon>Sphingomonadaceae</taxon>
        <taxon>Sphingomonas</taxon>
    </lineage>
</organism>
<reference evidence="2" key="1">
    <citation type="submission" date="2022-06" db="EMBL/GenBank/DDBJ databases">
        <title>Sphingomonas sp. nov. isolated from rhizosphere soil of tomato.</title>
        <authorList>
            <person name="Dong H."/>
            <person name="Gao R."/>
        </authorList>
    </citation>
    <scope>NUCLEOTIDE SEQUENCE</scope>
    <source>
        <strain evidence="2">MMSM24</strain>
    </source>
</reference>
<feature type="transmembrane region" description="Helical" evidence="1">
    <location>
        <begin position="31"/>
        <end position="49"/>
    </location>
</feature>
<protein>
    <recommendedName>
        <fullName evidence="4">Ferric reductase like transmembrane component</fullName>
    </recommendedName>
</protein>
<keyword evidence="3" id="KW-1185">Reference proteome</keyword>
<keyword evidence="1" id="KW-0472">Membrane</keyword>
<evidence type="ECO:0000313" key="2">
    <source>
        <dbReference type="EMBL" id="MCW6533282.1"/>
    </source>
</evidence>
<evidence type="ECO:0000313" key="3">
    <source>
        <dbReference type="Proteomes" id="UP001165565"/>
    </source>
</evidence>
<comment type="caution">
    <text evidence="2">The sequence shown here is derived from an EMBL/GenBank/DDBJ whole genome shotgun (WGS) entry which is preliminary data.</text>
</comment>
<sequence length="294" mass="32504">MATAAPTRIPARRDRGAALHDGFLRHARFRWLKIALLLCLACIASYLLIDVTPHHNGGSWYGYTLGTIGALLILWLTLLGVRKRAMTAGRWSLKAWTSAHVYLGLSLIVVATLHTGFQLGWNVHTLAYGLMLLVIASGIVGIIFYAALPAALSNNRAEMTQGQMLDAIRAIDRQLHDAAQPLPHDQAALVRLSLDDDPFGGGIVARLSGNYPRCGTARAQAALRRWTGDRPDTGNDPLERIDALLERKRAMLARLRRHLKLKALLEIWLYVHVPATFALLAALTAHIVSVFFYW</sequence>
<feature type="transmembrane region" description="Helical" evidence="1">
    <location>
        <begin position="127"/>
        <end position="148"/>
    </location>
</feature>